<evidence type="ECO:0000256" key="2">
    <source>
        <dbReference type="ARBA" id="ARBA00022490"/>
    </source>
</evidence>
<feature type="coiled-coil region" evidence="6">
    <location>
        <begin position="256"/>
        <end position="283"/>
    </location>
</feature>
<dbReference type="GO" id="GO:0005737">
    <property type="term" value="C:cytoplasm"/>
    <property type="evidence" value="ECO:0007669"/>
    <property type="project" value="UniProtKB-SubCell"/>
</dbReference>
<dbReference type="GO" id="GO:0005085">
    <property type="term" value="F:guanyl-nucleotide exchange factor activity"/>
    <property type="evidence" value="ECO:0007669"/>
    <property type="project" value="InterPro"/>
</dbReference>
<keyword evidence="8" id="KW-0812">Transmembrane</keyword>
<protein>
    <submittedName>
        <fullName evidence="11">Uncharacterized protein</fullName>
    </submittedName>
</protein>
<proteinExistence type="predicted"/>
<keyword evidence="4" id="KW-0862">Zinc</keyword>
<feature type="transmembrane region" description="Helical" evidence="8">
    <location>
        <begin position="869"/>
        <end position="890"/>
    </location>
</feature>
<dbReference type="PANTHER" id="PTHR13944:SF21">
    <property type="entry name" value="CYSTS, ISOFORM C"/>
    <property type="match status" value="1"/>
</dbReference>
<comment type="subcellular location">
    <subcellularLocation>
        <location evidence="1">Cytoplasm</location>
    </subcellularLocation>
</comment>
<evidence type="ECO:0000256" key="7">
    <source>
        <dbReference type="SAM" id="MobiDB-lite"/>
    </source>
</evidence>
<feature type="transmembrane region" description="Helical" evidence="8">
    <location>
        <begin position="695"/>
        <end position="715"/>
    </location>
</feature>
<accession>A0A812DDV5</accession>
<evidence type="ECO:0000256" key="4">
    <source>
        <dbReference type="ARBA" id="ARBA00022771"/>
    </source>
</evidence>
<dbReference type="GO" id="GO:0035023">
    <property type="term" value="P:regulation of Rho protein signal transduction"/>
    <property type="evidence" value="ECO:0007669"/>
    <property type="project" value="TreeGrafter"/>
</dbReference>
<name>A0A812DDV5_ACAPH</name>
<dbReference type="InterPro" id="IPR001849">
    <property type="entry name" value="PH_domain"/>
</dbReference>
<feature type="domain" description="DH" evidence="10">
    <location>
        <begin position="87"/>
        <end position="276"/>
    </location>
</feature>
<dbReference type="InterPro" id="IPR035899">
    <property type="entry name" value="DBL_dom_sf"/>
</dbReference>
<dbReference type="GO" id="GO:0008270">
    <property type="term" value="F:zinc ion binding"/>
    <property type="evidence" value="ECO:0007669"/>
    <property type="project" value="UniProtKB-KW"/>
</dbReference>
<dbReference type="PROSITE" id="PS50010">
    <property type="entry name" value="DH_2"/>
    <property type="match status" value="1"/>
</dbReference>
<dbReference type="Proteomes" id="UP000597762">
    <property type="component" value="Unassembled WGS sequence"/>
</dbReference>
<evidence type="ECO:0000256" key="1">
    <source>
        <dbReference type="ARBA" id="ARBA00004496"/>
    </source>
</evidence>
<dbReference type="CDD" id="cd00160">
    <property type="entry name" value="RhoGEF"/>
    <property type="match status" value="1"/>
</dbReference>
<dbReference type="PROSITE" id="PS50003">
    <property type="entry name" value="PH_DOMAIN"/>
    <property type="match status" value="1"/>
</dbReference>
<evidence type="ECO:0000256" key="8">
    <source>
        <dbReference type="SAM" id="Phobius"/>
    </source>
</evidence>
<dbReference type="Pfam" id="PF00621">
    <property type="entry name" value="RhoGEF"/>
    <property type="match status" value="1"/>
</dbReference>
<dbReference type="CDD" id="cd13329">
    <property type="entry name" value="PH_RhoGEF"/>
    <property type="match status" value="1"/>
</dbReference>
<feature type="region of interest" description="Disordered" evidence="7">
    <location>
        <begin position="492"/>
        <end position="519"/>
    </location>
</feature>
<feature type="transmembrane region" description="Helical" evidence="8">
    <location>
        <begin position="610"/>
        <end position="635"/>
    </location>
</feature>
<dbReference type="Gene3D" id="1.20.900.10">
    <property type="entry name" value="Dbl homology (DH) domain"/>
    <property type="match status" value="1"/>
</dbReference>
<feature type="transmembrane region" description="Helical" evidence="8">
    <location>
        <begin position="722"/>
        <end position="741"/>
    </location>
</feature>
<dbReference type="SUPFAM" id="SSF48065">
    <property type="entry name" value="DBL homology domain (DH-domain)"/>
    <property type="match status" value="1"/>
</dbReference>
<evidence type="ECO:0000259" key="10">
    <source>
        <dbReference type="PROSITE" id="PS50010"/>
    </source>
</evidence>
<keyword evidence="8" id="KW-1133">Transmembrane helix</keyword>
<feature type="transmembrane region" description="Helical" evidence="8">
    <location>
        <begin position="812"/>
        <end position="835"/>
    </location>
</feature>
<evidence type="ECO:0000256" key="6">
    <source>
        <dbReference type="SAM" id="Coils"/>
    </source>
</evidence>
<dbReference type="Pfam" id="PF17838">
    <property type="entry name" value="PH_16"/>
    <property type="match status" value="1"/>
</dbReference>
<dbReference type="InterPro" id="IPR011993">
    <property type="entry name" value="PH-like_dom_sf"/>
</dbReference>
<dbReference type="AlphaFoldDB" id="A0A812DDV5"/>
<keyword evidence="4" id="KW-0479">Metal-binding</keyword>
<feature type="transmembrane region" description="Helical" evidence="8">
    <location>
        <begin position="568"/>
        <end position="598"/>
    </location>
</feature>
<evidence type="ECO:0000313" key="11">
    <source>
        <dbReference type="EMBL" id="CAE1295645.1"/>
    </source>
</evidence>
<dbReference type="SUPFAM" id="SSF50729">
    <property type="entry name" value="PH domain-like"/>
    <property type="match status" value="1"/>
</dbReference>
<dbReference type="InterPro" id="IPR041020">
    <property type="entry name" value="PH_16"/>
</dbReference>
<dbReference type="EMBL" id="CAHIKZ030003054">
    <property type="protein sequence ID" value="CAE1295645.1"/>
    <property type="molecule type" value="Genomic_DNA"/>
</dbReference>
<dbReference type="InterPro" id="IPR000219">
    <property type="entry name" value="DH_dom"/>
</dbReference>
<keyword evidence="5 6" id="KW-0175">Coiled coil</keyword>
<gene>
    <name evidence="11" type="ORF">SPHA_51023</name>
</gene>
<feature type="transmembrane region" description="Helical" evidence="8">
    <location>
        <begin position="747"/>
        <end position="770"/>
    </location>
</feature>
<evidence type="ECO:0000259" key="9">
    <source>
        <dbReference type="PROSITE" id="PS50003"/>
    </source>
</evidence>
<keyword evidence="2" id="KW-0963">Cytoplasm</keyword>
<dbReference type="SMART" id="SM00233">
    <property type="entry name" value="PH"/>
    <property type="match status" value="1"/>
</dbReference>
<dbReference type="OrthoDB" id="28045at2759"/>
<evidence type="ECO:0000313" key="12">
    <source>
        <dbReference type="Proteomes" id="UP000597762"/>
    </source>
</evidence>
<dbReference type="PANTHER" id="PTHR13944">
    <property type="entry name" value="AGAP007712-PA"/>
    <property type="match status" value="1"/>
</dbReference>
<keyword evidence="4" id="KW-0863">Zinc-finger</keyword>
<dbReference type="Gene3D" id="2.30.29.30">
    <property type="entry name" value="Pleckstrin-homology domain (PH domain)/Phosphotyrosine-binding domain (PTB)"/>
    <property type="match status" value="1"/>
</dbReference>
<sequence>MYDNFKACQGIAEENEDPEQQEHIHTNINETISESMESLDESSAAESVDQIVLENDPLLRIEDDELEAWSISVDKKVVKKLSSKEVKRQDNIYELIQTEKNYCRALTIMQKMFYEGLRNEVGVHVDVLNAMFPCLDILLHSHKTFLNNLTILQSQHKDKIIEEIGKALIEQFDGENAMTLKHAYGHFCSHHIEAADIYKEKKGERKFLSFVKRCANNSICQKREIPDFLLLVTQRLTKYPTLIEAIIKNTKDKKERENLNKALELVKDILSSVNNQVEEYEREQRLSDIYNRTDARSSALFRSRKFKKTDLRLNQRKLIHDGVIGWKTARGKVIDVIAVVLTDLIVLMQESNQKYTFIMQDNKSCVIPLCELLVREKGDTKDGKGIYLITKKNTQPEMYEFVCKSTEDMKNWIVLLRSAVEQCPQEVVDNLAFQKLEVKRLLELRAEKMTKLFDSMTHIDTEIVRLCEEKNKKINEYVELYNYSTVDETNTSTNMSAQSTTSTSSGTTTSTTSSSSSSSSTTVTSAVVATGDKCQSKEEGPDAWELLQKAMDENILFFFPSNIDFTDFVFISTFLFLSFFSLLSFSPPFFSFSLLLLFSPPSLFLSSFSFSLLLLFFSPPSLFLSSFSFSLLLLFFSPPSLSLLPLFSPPLFSLLLFLSPSLFPLFPFLFSFFSFPFFSFFFSLPFFFLSSFFSFPFSLFFLFLFSFFSFFFSSFFSLPFSLFLFLSFPFFSLFFFLSSFFSFPFSLFFFSLFSFLFFSLFFLFSLFSFSFSLPFSLFLFSLFLFSLSLFSLSLFLFPFFSFFSFPFSLSLFLFPFFSFPFFLFSFFSFFSLFLFLFFPPLFFFFFFFFPLLSFFFPSSLIFFPPLFFSLLYFLFLSLFILSILFSFSVMPT</sequence>
<feature type="transmembrane region" description="Helical" evidence="8">
    <location>
        <begin position="777"/>
        <end position="800"/>
    </location>
</feature>
<evidence type="ECO:0000256" key="3">
    <source>
        <dbReference type="ARBA" id="ARBA00022553"/>
    </source>
</evidence>
<dbReference type="InterPro" id="IPR051632">
    <property type="entry name" value="Rho_GEF"/>
</dbReference>
<dbReference type="SMART" id="SM00325">
    <property type="entry name" value="RhoGEF"/>
    <property type="match status" value="1"/>
</dbReference>
<organism evidence="11 12">
    <name type="scientific">Acanthosepion pharaonis</name>
    <name type="common">Pharaoh cuttlefish</name>
    <name type="synonym">Sepia pharaonis</name>
    <dbReference type="NCBI Taxonomy" id="158019"/>
    <lineage>
        <taxon>Eukaryota</taxon>
        <taxon>Metazoa</taxon>
        <taxon>Spiralia</taxon>
        <taxon>Lophotrochozoa</taxon>
        <taxon>Mollusca</taxon>
        <taxon>Cephalopoda</taxon>
        <taxon>Coleoidea</taxon>
        <taxon>Decapodiformes</taxon>
        <taxon>Sepiida</taxon>
        <taxon>Sepiina</taxon>
        <taxon>Sepiidae</taxon>
        <taxon>Acanthosepion</taxon>
    </lineage>
</organism>
<reference evidence="11" key="1">
    <citation type="submission" date="2021-01" db="EMBL/GenBank/DDBJ databases">
        <authorList>
            <person name="Li R."/>
            <person name="Bekaert M."/>
        </authorList>
    </citation>
    <scope>NUCLEOTIDE SEQUENCE</scope>
    <source>
        <strain evidence="11">Farmed</strain>
    </source>
</reference>
<keyword evidence="3" id="KW-0597">Phosphoprotein</keyword>
<feature type="domain" description="PH" evidence="9">
    <location>
        <begin position="317"/>
        <end position="421"/>
    </location>
</feature>
<comment type="caution">
    <text evidence="11">The sequence shown here is derived from an EMBL/GenBank/DDBJ whole genome shotgun (WGS) entry which is preliminary data.</text>
</comment>
<keyword evidence="8" id="KW-0472">Membrane</keyword>
<keyword evidence="12" id="KW-1185">Reference proteome</keyword>
<evidence type="ECO:0000256" key="5">
    <source>
        <dbReference type="ARBA" id="ARBA00023054"/>
    </source>
</evidence>